<evidence type="ECO:0000313" key="1">
    <source>
        <dbReference type="EMBL" id="MBA0582019.1"/>
    </source>
</evidence>
<sequence>MHRLDRGHHACFGYESGCRLHYNAWNSWNNHNNFVFKGKEEDVRVVWDRAITLCQDFRIHNLVNKPLLPVTPTKNWVKPPRGFGGGFKDVEMLAAWVELYAFEESLKFAFSLNISKVIFESNCVSLVNKVKKRGKDITMLSYGLQGIGKF</sequence>
<accession>A0A7J8NYC1</accession>
<name>A0A7J8NYC1_GOSRA</name>
<proteinExistence type="predicted"/>
<dbReference type="AlphaFoldDB" id="A0A7J8NYC1"/>
<gene>
    <name evidence="1" type="ORF">Gorai_024173</name>
</gene>
<protein>
    <recommendedName>
        <fullName evidence="3">RNase H type-1 domain-containing protein</fullName>
    </recommendedName>
</protein>
<evidence type="ECO:0008006" key="3">
    <source>
        <dbReference type="Google" id="ProtNLM"/>
    </source>
</evidence>
<dbReference type="EMBL" id="JABEZZ010000003">
    <property type="protein sequence ID" value="MBA0582019.1"/>
    <property type="molecule type" value="Genomic_DNA"/>
</dbReference>
<dbReference type="Proteomes" id="UP000593578">
    <property type="component" value="Unassembled WGS sequence"/>
</dbReference>
<reference evidence="1 2" key="1">
    <citation type="journal article" date="2019" name="Genome Biol. Evol.">
        <title>Insights into the evolution of the New World diploid cottons (Gossypium, subgenus Houzingenia) based on genome sequencing.</title>
        <authorList>
            <person name="Grover C.E."/>
            <person name="Arick M.A. 2nd"/>
            <person name="Thrash A."/>
            <person name="Conover J.L."/>
            <person name="Sanders W.S."/>
            <person name="Peterson D.G."/>
            <person name="Frelichowski J.E."/>
            <person name="Scheffler J.A."/>
            <person name="Scheffler B.E."/>
            <person name="Wendel J.F."/>
        </authorList>
    </citation>
    <scope>NUCLEOTIDE SEQUENCE [LARGE SCALE GENOMIC DNA]</scope>
    <source>
        <strain evidence="1">8</strain>
        <tissue evidence="1">Leaf</tissue>
    </source>
</reference>
<comment type="caution">
    <text evidence="1">The sequence shown here is derived from an EMBL/GenBank/DDBJ whole genome shotgun (WGS) entry which is preliminary data.</text>
</comment>
<organism evidence="1 2">
    <name type="scientific">Gossypium raimondii</name>
    <name type="common">Peruvian cotton</name>
    <name type="synonym">Gossypium klotzschianum subsp. raimondii</name>
    <dbReference type="NCBI Taxonomy" id="29730"/>
    <lineage>
        <taxon>Eukaryota</taxon>
        <taxon>Viridiplantae</taxon>
        <taxon>Streptophyta</taxon>
        <taxon>Embryophyta</taxon>
        <taxon>Tracheophyta</taxon>
        <taxon>Spermatophyta</taxon>
        <taxon>Magnoliopsida</taxon>
        <taxon>eudicotyledons</taxon>
        <taxon>Gunneridae</taxon>
        <taxon>Pentapetalae</taxon>
        <taxon>rosids</taxon>
        <taxon>malvids</taxon>
        <taxon>Malvales</taxon>
        <taxon>Malvaceae</taxon>
        <taxon>Malvoideae</taxon>
        <taxon>Gossypium</taxon>
    </lineage>
</organism>
<evidence type="ECO:0000313" key="2">
    <source>
        <dbReference type="Proteomes" id="UP000593578"/>
    </source>
</evidence>